<keyword evidence="3" id="KW-1185">Reference proteome</keyword>
<evidence type="ECO:0000256" key="1">
    <source>
        <dbReference type="SAM" id="MobiDB-lite"/>
    </source>
</evidence>
<evidence type="ECO:0000313" key="3">
    <source>
        <dbReference type="Proteomes" id="UP000529637"/>
    </source>
</evidence>
<sequence length="136" mass="14403">MRGGSAQRPSLHKHRSGVVTEGTTRAPHCAFLRGTGYDEADFDRSLQFAGPARVFENQEACMPAVAARRLQPSDAQRAAAGQSLQANSAGRVAVRRGAWTSKARAAVGPRRRGKLAPGVEKIGAWRSPEALTAAIA</sequence>
<name>A0A7Y6TYA4_9BURK</name>
<accession>A0A7Y6TYA4</accession>
<dbReference type="Proteomes" id="UP000529637">
    <property type="component" value="Unassembled WGS sequence"/>
</dbReference>
<feature type="region of interest" description="Disordered" evidence="1">
    <location>
        <begin position="1"/>
        <end position="22"/>
    </location>
</feature>
<gene>
    <name evidence="2" type="ORF">HQN59_19800</name>
</gene>
<comment type="caution">
    <text evidence="2">The sequence shown here is derived from an EMBL/GenBank/DDBJ whole genome shotgun (WGS) entry which is preliminary data.</text>
</comment>
<reference evidence="2 3" key="1">
    <citation type="submission" date="2020-06" db="EMBL/GenBank/DDBJ databases">
        <title>Schlegella sp. ID0723 isolated from air conditioner.</title>
        <authorList>
            <person name="Kim D.Y."/>
            <person name="Kim D.-U."/>
        </authorList>
    </citation>
    <scope>NUCLEOTIDE SEQUENCE [LARGE SCALE GENOMIC DNA]</scope>
    <source>
        <strain evidence="2 3">ID0723</strain>
    </source>
</reference>
<dbReference type="EMBL" id="JABWMJ010000010">
    <property type="protein sequence ID" value="NUZ08014.1"/>
    <property type="molecule type" value="Genomic_DNA"/>
</dbReference>
<protein>
    <submittedName>
        <fullName evidence="2">Uncharacterized protein</fullName>
    </submittedName>
</protein>
<proteinExistence type="predicted"/>
<evidence type="ECO:0000313" key="2">
    <source>
        <dbReference type="EMBL" id="NUZ08014.1"/>
    </source>
</evidence>
<dbReference type="RefSeq" id="WP_176070748.1">
    <property type="nucleotide sequence ID" value="NZ_JABWMJ010000010.1"/>
</dbReference>
<organism evidence="2 3">
    <name type="scientific">Piscinibacter koreensis</name>
    <dbReference type="NCBI Taxonomy" id="2742824"/>
    <lineage>
        <taxon>Bacteria</taxon>
        <taxon>Pseudomonadati</taxon>
        <taxon>Pseudomonadota</taxon>
        <taxon>Betaproteobacteria</taxon>
        <taxon>Burkholderiales</taxon>
        <taxon>Sphaerotilaceae</taxon>
        <taxon>Piscinibacter</taxon>
    </lineage>
</organism>
<dbReference type="AlphaFoldDB" id="A0A7Y6TYA4"/>